<dbReference type="Gene3D" id="1.20.1720.10">
    <property type="entry name" value="Multidrug resistance protein D"/>
    <property type="match status" value="1"/>
</dbReference>
<dbReference type="PANTHER" id="PTHR42718:SF9">
    <property type="entry name" value="MAJOR FACILITATOR SUPERFAMILY MULTIDRUG TRANSPORTER MFSC"/>
    <property type="match status" value="1"/>
</dbReference>
<evidence type="ECO:0000256" key="1">
    <source>
        <dbReference type="ARBA" id="ARBA00004141"/>
    </source>
</evidence>
<dbReference type="GeneID" id="89925261"/>
<keyword evidence="3 7" id="KW-0812">Transmembrane</keyword>
<protein>
    <recommendedName>
        <fullName evidence="8">Major facilitator superfamily (MFS) profile domain-containing protein</fullName>
    </recommendedName>
</protein>
<feature type="transmembrane region" description="Helical" evidence="7">
    <location>
        <begin position="408"/>
        <end position="427"/>
    </location>
</feature>
<evidence type="ECO:0000256" key="6">
    <source>
        <dbReference type="SAM" id="MobiDB-lite"/>
    </source>
</evidence>
<dbReference type="Pfam" id="PF07690">
    <property type="entry name" value="MFS_1"/>
    <property type="match status" value="1"/>
</dbReference>
<accession>A0AAV9PJ91</accession>
<evidence type="ECO:0000256" key="2">
    <source>
        <dbReference type="ARBA" id="ARBA00022448"/>
    </source>
</evidence>
<feature type="domain" description="Major facilitator superfamily (MFS) profile" evidence="8">
    <location>
        <begin position="19"/>
        <end position="470"/>
    </location>
</feature>
<dbReference type="PANTHER" id="PTHR42718">
    <property type="entry name" value="MAJOR FACILITATOR SUPERFAMILY MULTIDRUG TRANSPORTER MFSC"/>
    <property type="match status" value="1"/>
</dbReference>
<feature type="transmembrane region" description="Helical" evidence="7">
    <location>
        <begin position="55"/>
        <end position="73"/>
    </location>
</feature>
<dbReference type="InterPro" id="IPR036259">
    <property type="entry name" value="MFS_trans_sf"/>
</dbReference>
<evidence type="ECO:0000256" key="7">
    <source>
        <dbReference type="SAM" id="Phobius"/>
    </source>
</evidence>
<dbReference type="Proteomes" id="UP001337655">
    <property type="component" value="Unassembled WGS sequence"/>
</dbReference>
<keyword evidence="10" id="KW-1185">Reference proteome</keyword>
<feature type="transmembrane region" description="Helical" evidence="7">
    <location>
        <begin position="318"/>
        <end position="339"/>
    </location>
</feature>
<evidence type="ECO:0000259" key="8">
    <source>
        <dbReference type="PROSITE" id="PS50850"/>
    </source>
</evidence>
<comment type="caution">
    <text evidence="9">The sequence shown here is derived from an EMBL/GenBank/DDBJ whole genome shotgun (WGS) entry which is preliminary data.</text>
</comment>
<feature type="transmembrane region" description="Helical" evidence="7">
    <location>
        <begin position="281"/>
        <end position="306"/>
    </location>
</feature>
<keyword evidence="5 7" id="KW-0472">Membrane</keyword>
<name>A0AAV9PJ91_9PEZI</name>
<comment type="subcellular location">
    <subcellularLocation>
        <location evidence="1">Membrane</location>
        <topology evidence="1">Multi-pass membrane protein</topology>
    </subcellularLocation>
</comment>
<evidence type="ECO:0000256" key="3">
    <source>
        <dbReference type="ARBA" id="ARBA00022692"/>
    </source>
</evidence>
<feature type="transmembrane region" description="Helical" evidence="7">
    <location>
        <begin position="174"/>
        <end position="195"/>
    </location>
</feature>
<proteinExistence type="predicted"/>
<dbReference type="InterPro" id="IPR011701">
    <property type="entry name" value="MFS"/>
</dbReference>
<sequence length="498" mass="53698">MLLSDEKLESFRTALRPLTLVIYTSSLLLDVMNSTGVTFILPRVAEEYHLPYTEATWMLSAYALTFGAFLLVVGRLGDVVGHKEVYILGLTLFSVFSALAAGVNTAVGLFVVRAFQGAFAAMTVPSAYALVSISYTGRAREMALSMLGMGIATGSTVGIIVGGAVTKLEVGYRLLFWISFALSIVFALLSAILVPPTPRNLALFRRIDFFGTFLITASILLIVLGLSEGPTDWQAARALSPLLVGIAMLAAFITYENIFLRRTSPSTEALIPPRVWTFKNFAALVPVTALMYGTCFMMLLVGSQFLVNVQGKPALTAAIQYLPFAIAPLIAMPILGALYSKINPKWTIMMGEILAIAGCILFSRNDERTHYWSYSFPGLILISLGVACFFVNFLNLAVASAPLPDQGLVAGIMQSAAQVSVAIFYAISGSFIDKATPQTILSDYRNAFYCATAAAAAALVITAFLIHAPSRDESTHEAVPSATQQETEQEMEQDPALH</sequence>
<feature type="compositionally biased region" description="Acidic residues" evidence="6">
    <location>
        <begin position="487"/>
        <end position="498"/>
    </location>
</feature>
<evidence type="ECO:0000313" key="10">
    <source>
        <dbReference type="Proteomes" id="UP001337655"/>
    </source>
</evidence>
<keyword evidence="2" id="KW-0813">Transport</keyword>
<reference evidence="9 10" key="1">
    <citation type="submission" date="2023-08" db="EMBL/GenBank/DDBJ databases">
        <title>Black Yeasts Isolated from many extreme environments.</title>
        <authorList>
            <person name="Coleine C."/>
            <person name="Stajich J.E."/>
            <person name="Selbmann L."/>
        </authorList>
    </citation>
    <scope>NUCLEOTIDE SEQUENCE [LARGE SCALE GENOMIC DNA]</scope>
    <source>
        <strain evidence="9 10">CCFEE 5935</strain>
    </source>
</reference>
<dbReference type="AlphaFoldDB" id="A0AAV9PJ91"/>
<keyword evidence="4 7" id="KW-1133">Transmembrane helix</keyword>
<feature type="transmembrane region" description="Helical" evidence="7">
    <location>
        <begin position="20"/>
        <end position="43"/>
    </location>
</feature>
<feature type="transmembrane region" description="Helical" evidence="7">
    <location>
        <begin position="375"/>
        <end position="396"/>
    </location>
</feature>
<dbReference type="GO" id="GO:0016020">
    <property type="term" value="C:membrane"/>
    <property type="evidence" value="ECO:0007669"/>
    <property type="project" value="UniProtKB-SubCell"/>
</dbReference>
<evidence type="ECO:0000256" key="4">
    <source>
        <dbReference type="ARBA" id="ARBA00022989"/>
    </source>
</evidence>
<feature type="transmembrane region" description="Helical" evidence="7">
    <location>
        <begin position="85"/>
        <end position="104"/>
    </location>
</feature>
<feature type="transmembrane region" description="Helical" evidence="7">
    <location>
        <begin position="238"/>
        <end position="260"/>
    </location>
</feature>
<evidence type="ECO:0000256" key="5">
    <source>
        <dbReference type="ARBA" id="ARBA00023136"/>
    </source>
</evidence>
<dbReference type="RefSeq" id="XP_064661121.1">
    <property type="nucleotide sequence ID" value="XM_064801170.1"/>
</dbReference>
<dbReference type="GO" id="GO:0022857">
    <property type="term" value="F:transmembrane transporter activity"/>
    <property type="evidence" value="ECO:0007669"/>
    <property type="project" value="InterPro"/>
</dbReference>
<dbReference type="PROSITE" id="PS50850">
    <property type="entry name" value="MFS"/>
    <property type="match status" value="1"/>
</dbReference>
<feature type="transmembrane region" description="Helical" evidence="7">
    <location>
        <begin position="447"/>
        <end position="466"/>
    </location>
</feature>
<dbReference type="Gene3D" id="1.20.1250.20">
    <property type="entry name" value="MFS general substrate transporter like domains"/>
    <property type="match status" value="1"/>
</dbReference>
<dbReference type="InterPro" id="IPR020846">
    <property type="entry name" value="MFS_dom"/>
</dbReference>
<evidence type="ECO:0000313" key="9">
    <source>
        <dbReference type="EMBL" id="KAK5172277.1"/>
    </source>
</evidence>
<feature type="transmembrane region" description="Helical" evidence="7">
    <location>
        <begin position="207"/>
        <end position="226"/>
    </location>
</feature>
<feature type="transmembrane region" description="Helical" evidence="7">
    <location>
        <begin position="143"/>
        <end position="162"/>
    </location>
</feature>
<feature type="region of interest" description="Disordered" evidence="6">
    <location>
        <begin position="475"/>
        <end position="498"/>
    </location>
</feature>
<organism evidence="9 10">
    <name type="scientific">Saxophila tyrrhenica</name>
    <dbReference type="NCBI Taxonomy" id="1690608"/>
    <lineage>
        <taxon>Eukaryota</taxon>
        <taxon>Fungi</taxon>
        <taxon>Dikarya</taxon>
        <taxon>Ascomycota</taxon>
        <taxon>Pezizomycotina</taxon>
        <taxon>Dothideomycetes</taxon>
        <taxon>Dothideomycetidae</taxon>
        <taxon>Mycosphaerellales</taxon>
        <taxon>Extremaceae</taxon>
        <taxon>Saxophila</taxon>
    </lineage>
</organism>
<feature type="transmembrane region" description="Helical" evidence="7">
    <location>
        <begin position="110"/>
        <end position="131"/>
    </location>
</feature>
<dbReference type="SUPFAM" id="SSF103473">
    <property type="entry name" value="MFS general substrate transporter"/>
    <property type="match status" value="1"/>
</dbReference>
<dbReference type="EMBL" id="JAVRRT010000005">
    <property type="protein sequence ID" value="KAK5172277.1"/>
    <property type="molecule type" value="Genomic_DNA"/>
</dbReference>
<gene>
    <name evidence="9" type="ORF">LTR77_003915</name>
</gene>